<dbReference type="Pfam" id="PF00069">
    <property type="entry name" value="Pkinase"/>
    <property type="match status" value="1"/>
</dbReference>
<dbReference type="InterPro" id="IPR003591">
    <property type="entry name" value="Leu-rich_rpt_typical-subtyp"/>
</dbReference>
<dbReference type="FunFam" id="3.80.10.10:FF:000275">
    <property type="entry name" value="Leucine-rich repeat receptor-like protein kinase"/>
    <property type="match status" value="1"/>
</dbReference>
<dbReference type="Gene3D" id="3.30.200.20">
    <property type="entry name" value="Phosphorylase Kinase, domain 1"/>
    <property type="match status" value="1"/>
</dbReference>
<dbReference type="GO" id="GO:0006952">
    <property type="term" value="P:defense response"/>
    <property type="evidence" value="ECO:0007669"/>
    <property type="project" value="UniProtKB-ARBA"/>
</dbReference>
<feature type="compositionally biased region" description="Basic and acidic residues" evidence="11">
    <location>
        <begin position="431"/>
        <end position="447"/>
    </location>
</feature>
<sequence length="784" mass="83836">MRASTNTDLLRLWRWRILAVVVLLRAEAFGLNSDGLLLLSFKSSVLSDPLGVLRSWNYSDATPCSWNGVTCGVPGSADAYFRVTGLSLPNFGLLGSIPSTLGAIDHLRNLNLSNNSINGSIPASLFTASELQFLDFSNNLISGELPGLVGNLRNLRVLNLSDNALAGNLPPNLPALQNLTAVSLKNNYFSGSIPGGFSSVEFLDLSSNLINGSLPPDFGGSNLAYLNISFNRLSGEIPTEFAARIPSNATIDLSSNNLTGAVPDSNLFSNQDTNSFSGNANLCGKPLKNLCPIPSSAATVPNASIPESPPAIAAIPKTINSSPATAAPDSPRATGLRTGTILGIVAGDVAGIAILVVIFAYVYHLKKKKAVKKAAAESGNDFDWASSASSSAEEHNWLRGWTCLKKQRHARAEGGGDEETTSESTSSDSDEGNRHETTAHAGQEQKKGALVTVDGEKELELETLLKASAYILGASGSSIMYKAVFEDGTTLAVRRIGESGVDRFRDFQNQVRVISKLVHPNLVRIRGFYWGVEEKLIIYEFVPNSSLANARYRKAGSSPCPLPWEMRLKIAKGVARGLCYIHEKKHVHGNLKPSNILLGWDMEPKIGDFGLQRLVTCDNGSSKAGGSARNFGSKRSTASRDSFQDYASGATPSPSPSIIGMSPYHAPESLRSIKPTPKWDVFSFGVVLLELLTGKVIVSDDVGPALVIAASTSSDEDKGKVLRMADVAIRADVEGKEEALLALLKLGYGCISPVPQKRPSMKEALQLLERFPSCAFSSSYYYGH</sequence>
<evidence type="ECO:0000256" key="5">
    <source>
        <dbReference type="ARBA" id="ARBA00022692"/>
    </source>
</evidence>
<dbReference type="InterPro" id="IPR000719">
    <property type="entry name" value="Prot_kinase_dom"/>
</dbReference>
<keyword evidence="7" id="KW-0677">Repeat</keyword>
<name>A0AAD4IX89_PERFH</name>
<keyword evidence="6" id="KW-0732">Signal</keyword>
<feature type="domain" description="Protein kinase" evidence="13">
    <location>
        <begin position="466"/>
        <end position="771"/>
    </location>
</feature>
<evidence type="ECO:0000256" key="3">
    <source>
        <dbReference type="ARBA" id="ARBA00022553"/>
    </source>
</evidence>
<dbReference type="PROSITE" id="PS50011">
    <property type="entry name" value="PROTEIN_KINASE_DOM"/>
    <property type="match status" value="1"/>
</dbReference>
<dbReference type="SUPFAM" id="SSF56112">
    <property type="entry name" value="Protein kinase-like (PK-like)"/>
    <property type="match status" value="1"/>
</dbReference>
<keyword evidence="15" id="KW-1185">Reference proteome</keyword>
<evidence type="ECO:0000256" key="7">
    <source>
        <dbReference type="ARBA" id="ARBA00022737"/>
    </source>
</evidence>
<keyword evidence="9 12" id="KW-0472">Membrane</keyword>
<organism evidence="14 15">
    <name type="scientific">Perilla frutescens var. hirtella</name>
    <name type="common">Perilla citriodora</name>
    <name type="synonym">Perilla setoyensis</name>
    <dbReference type="NCBI Taxonomy" id="608512"/>
    <lineage>
        <taxon>Eukaryota</taxon>
        <taxon>Viridiplantae</taxon>
        <taxon>Streptophyta</taxon>
        <taxon>Embryophyta</taxon>
        <taxon>Tracheophyta</taxon>
        <taxon>Spermatophyta</taxon>
        <taxon>Magnoliopsida</taxon>
        <taxon>eudicotyledons</taxon>
        <taxon>Gunneridae</taxon>
        <taxon>Pentapetalae</taxon>
        <taxon>asterids</taxon>
        <taxon>lamiids</taxon>
        <taxon>Lamiales</taxon>
        <taxon>Lamiaceae</taxon>
        <taxon>Nepetoideae</taxon>
        <taxon>Elsholtzieae</taxon>
        <taxon>Perilla</taxon>
    </lineage>
</organism>
<evidence type="ECO:0000313" key="15">
    <source>
        <dbReference type="Proteomes" id="UP001190926"/>
    </source>
</evidence>
<evidence type="ECO:0000256" key="9">
    <source>
        <dbReference type="ARBA" id="ARBA00023136"/>
    </source>
</evidence>
<evidence type="ECO:0000256" key="1">
    <source>
        <dbReference type="ARBA" id="ARBA00004479"/>
    </source>
</evidence>
<evidence type="ECO:0000256" key="4">
    <source>
        <dbReference type="ARBA" id="ARBA00022614"/>
    </source>
</evidence>
<dbReference type="InterPro" id="IPR011009">
    <property type="entry name" value="Kinase-like_dom_sf"/>
</dbReference>
<evidence type="ECO:0000259" key="13">
    <source>
        <dbReference type="PROSITE" id="PS50011"/>
    </source>
</evidence>
<dbReference type="AlphaFoldDB" id="A0AAD4IX89"/>
<comment type="caution">
    <text evidence="14">The sequence shown here is derived from an EMBL/GenBank/DDBJ whole genome shotgun (WGS) entry which is preliminary data.</text>
</comment>
<keyword evidence="3" id="KW-0597">Phosphoprotein</keyword>
<dbReference type="Gene3D" id="3.80.10.10">
    <property type="entry name" value="Ribonuclease Inhibitor"/>
    <property type="match status" value="2"/>
</dbReference>
<dbReference type="GO" id="GO:0004672">
    <property type="term" value="F:protein kinase activity"/>
    <property type="evidence" value="ECO:0007669"/>
    <property type="project" value="InterPro"/>
</dbReference>
<dbReference type="GO" id="GO:0016020">
    <property type="term" value="C:membrane"/>
    <property type="evidence" value="ECO:0007669"/>
    <property type="project" value="UniProtKB-SubCell"/>
</dbReference>
<dbReference type="SUPFAM" id="SSF52058">
    <property type="entry name" value="L domain-like"/>
    <property type="match status" value="1"/>
</dbReference>
<keyword evidence="4" id="KW-0433">Leucine-rich repeat</keyword>
<keyword evidence="5 12" id="KW-0812">Transmembrane</keyword>
<evidence type="ECO:0000256" key="12">
    <source>
        <dbReference type="SAM" id="Phobius"/>
    </source>
</evidence>
<keyword evidence="14" id="KW-0808">Transferase</keyword>
<comment type="similarity">
    <text evidence="2">Belongs to the RLP family.</text>
</comment>
<evidence type="ECO:0000256" key="10">
    <source>
        <dbReference type="ARBA" id="ARBA00023180"/>
    </source>
</evidence>
<gene>
    <name evidence="14" type="ORF">C2S53_009057</name>
</gene>
<proteinExistence type="inferred from homology"/>
<dbReference type="GO" id="GO:0005524">
    <property type="term" value="F:ATP binding"/>
    <property type="evidence" value="ECO:0007669"/>
    <property type="project" value="InterPro"/>
</dbReference>
<accession>A0AAD4IX89</accession>
<dbReference type="Pfam" id="PF00560">
    <property type="entry name" value="LRR_1"/>
    <property type="match status" value="5"/>
</dbReference>
<dbReference type="Pfam" id="PF08263">
    <property type="entry name" value="LRRNT_2"/>
    <property type="match status" value="1"/>
</dbReference>
<dbReference type="PANTHER" id="PTHR48007">
    <property type="entry name" value="LEUCINE-RICH REPEAT RECEPTOR-LIKE PROTEIN KINASE PXC1"/>
    <property type="match status" value="1"/>
</dbReference>
<dbReference type="GO" id="GO:0051707">
    <property type="term" value="P:response to other organism"/>
    <property type="evidence" value="ECO:0007669"/>
    <property type="project" value="UniProtKB-ARBA"/>
</dbReference>
<evidence type="ECO:0000313" key="14">
    <source>
        <dbReference type="EMBL" id="KAH6823262.1"/>
    </source>
</evidence>
<protein>
    <submittedName>
        <fullName evidence="14">Leucine-rich repeat protein kinase family protein</fullName>
    </submittedName>
</protein>
<dbReference type="InterPro" id="IPR013210">
    <property type="entry name" value="LRR_N_plant-typ"/>
</dbReference>
<dbReference type="SMART" id="SM00369">
    <property type="entry name" value="LRR_TYP"/>
    <property type="match status" value="3"/>
</dbReference>
<dbReference type="Proteomes" id="UP001190926">
    <property type="component" value="Unassembled WGS sequence"/>
</dbReference>
<feature type="region of interest" description="Disordered" evidence="11">
    <location>
        <begin position="409"/>
        <end position="448"/>
    </location>
</feature>
<dbReference type="Gene3D" id="1.10.510.10">
    <property type="entry name" value="Transferase(Phosphotransferase) domain 1"/>
    <property type="match status" value="1"/>
</dbReference>
<dbReference type="EMBL" id="SDAM02000986">
    <property type="protein sequence ID" value="KAH6823262.1"/>
    <property type="molecule type" value="Genomic_DNA"/>
</dbReference>
<evidence type="ECO:0000256" key="8">
    <source>
        <dbReference type="ARBA" id="ARBA00022989"/>
    </source>
</evidence>
<keyword evidence="14" id="KW-0418">Kinase</keyword>
<dbReference type="FunFam" id="3.80.10.10:FF:000722">
    <property type="entry name" value="Leucine-rich repeat receptor-like protein kinase"/>
    <property type="match status" value="1"/>
</dbReference>
<dbReference type="InterPro" id="IPR032675">
    <property type="entry name" value="LRR_dom_sf"/>
</dbReference>
<dbReference type="PANTHER" id="PTHR48007:SF47">
    <property type="entry name" value="PROTEIN KINASE DOMAIN-CONTAINING PROTEIN"/>
    <property type="match status" value="1"/>
</dbReference>
<keyword evidence="8 12" id="KW-1133">Transmembrane helix</keyword>
<dbReference type="InterPro" id="IPR001611">
    <property type="entry name" value="Leu-rich_rpt"/>
</dbReference>
<reference evidence="14 15" key="1">
    <citation type="journal article" date="2021" name="Nat. Commun.">
        <title>Incipient diploidization of the medicinal plant Perilla within 10,000 years.</title>
        <authorList>
            <person name="Zhang Y."/>
            <person name="Shen Q."/>
            <person name="Leng L."/>
            <person name="Zhang D."/>
            <person name="Chen S."/>
            <person name="Shi Y."/>
            <person name="Ning Z."/>
            <person name="Chen S."/>
        </authorList>
    </citation>
    <scope>NUCLEOTIDE SEQUENCE [LARGE SCALE GENOMIC DNA]</scope>
    <source>
        <strain evidence="15">cv. PC099</strain>
    </source>
</reference>
<evidence type="ECO:0000256" key="6">
    <source>
        <dbReference type="ARBA" id="ARBA00022729"/>
    </source>
</evidence>
<evidence type="ECO:0000256" key="2">
    <source>
        <dbReference type="ARBA" id="ARBA00009592"/>
    </source>
</evidence>
<comment type="subcellular location">
    <subcellularLocation>
        <location evidence="1">Membrane</location>
        <topology evidence="1">Single-pass type I membrane protein</topology>
    </subcellularLocation>
</comment>
<keyword evidence="10" id="KW-0325">Glycoprotein</keyword>
<feature type="transmembrane region" description="Helical" evidence="12">
    <location>
        <begin position="341"/>
        <end position="363"/>
    </location>
</feature>
<evidence type="ECO:0000256" key="11">
    <source>
        <dbReference type="SAM" id="MobiDB-lite"/>
    </source>
</evidence>
<dbReference type="InterPro" id="IPR046959">
    <property type="entry name" value="PRK1-6/SRF4-like"/>
</dbReference>